<organism evidence="1 2">
    <name type="scientific">Actinokineospora alba</name>
    <dbReference type="NCBI Taxonomy" id="504798"/>
    <lineage>
        <taxon>Bacteria</taxon>
        <taxon>Bacillati</taxon>
        <taxon>Actinomycetota</taxon>
        <taxon>Actinomycetes</taxon>
        <taxon>Pseudonocardiales</taxon>
        <taxon>Pseudonocardiaceae</taxon>
        <taxon>Actinokineospora</taxon>
    </lineage>
</organism>
<dbReference type="Gene3D" id="3.40.30.10">
    <property type="entry name" value="Glutaredoxin"/>
    <property type="match status" value="1"/>
</dbReference>
<dbReference type="Proteomes" id="UP000199651">
    <property type="component" value="Unassembled WGS sequence"/>
</dbReference>
<evidence type="ECO:0008006" key="3">
    <source>
        <dbReference type="Google" id="ProtNLM"/>
    </source>
</evidence>
<dbReference type="InterPro" id="IPR053977">
    <property type="entry name" value="Rv2466c-like"/>
</dbReference>
<accession>A0A1H0F0R8</accession>
<dbReference type="STRING" id="504798.SAMN05421871_103692"/>
<evidence type="ECO:0000313" key="2">
    <source>
        <dbReference type="Proteomes" id="UP000199651"/>
    </source>
</evidence>
<dbReference type="AlphaFoldDB" id="A0A1H0F0R8"/>
<reference evidence="2" key="1">
    <citation type="submission" date="2016-10" db="EMBL/GenBank/DDBJ databases">
        <authorList>
            <person name="Varghese N."/>
            <person name="Submissions S."/>
        </authorList>
    </citation>
    <scope>NUCLEOTIDE SEQUENCE [LARGE SCALE GENOMIC DNA]</scope>
    <source>
        <strain evidence="2">IBRC-M 10655</strain>
    </source>
</reference>
<name>A0A1H0F0R8_9PSEU</name>
<evidence type="ECO:0000313" key="1">
    <source>
        <dbReference type="EMBL" id="SDN88195.1"/>
    </source>
</evidence>
<dbReference type="InterPro" id="IPR036249">
    <property type="entry name" value="Thioredoxin-like_sf"/>
</dbReference>
<dbReference type="EMBL" id="FNJB01000001">
    <property type="protein sequence ID" value="SDN88195.1"/>
    <property type="molecule type" value="Genomic_DNA"/>
</dbReference>
<keyword evidence="2" id="KW-1185">Reference proteome</keyword>
<dbReference type="RefSeq" id="WP_228769585.1">
    <property type="nucleotide sequence ID" value="NZ_FNDV01000003.1"/>
</dbReference>
<dbReference type="SUPFAM" id="SSF52833">
    <property type="entry name" value="Thioredoxin-like"/>
    <property type="match status" value="1"/>
</dbReference>
<gene>
    <name evidence="1" type="ORF">SAMN05192558_101177</name>
</gene>
<dbReference type="Pfam" id="PF22234">
    <property type="entry name" value="Rv2466c-like"/>
    <property type="match status" value="1"/>
</dbReference>
<protein>
    <recommendedName>
        <fullName evidence="3">DSBA-like thioredoxin domain-containing protein</fullName>
    </recommendedName>
</protein>
<proteinExistence type="predicted"/>
<sequence length="255" mass="27969">MPTSDGPDLALWDRATTAYLRAAGLAAEPGIGERTEQARRLADPPSATPRVDLYIDPVCPYTWLVTQWLLEVERLRDLDLRYHVMSLRMLNESRVVDGRYRRAVDNSSGPSRVAAAVLVRHGPEALRAWHAAFGAAIFDHWRYPDAQEYVSASKHALTVAGLPTELVAADSAAVEEALRRSHTEGVTPVGADAGTPIVHLDGVAFFGPVLNAVPRGDDAVRLFDAARMLAQCPDFFELKRTRTAPPVLRTEGQRP</sequence>